<name>A0A3Q0IJC0_DIACI</name>
<feature type="transmembrane region" description="Helical" evidence="2">
    <location>
        <begin position="126"/>
        <end position="149"/>
    </location>
</feature>
<dbReference type="PaxDb" id="121845-A0A3Q0IJC0"/>
<keyword evidence="3" id="KW-0732">Signal</keyword>
<dbReference type="GeneID" id="103505157"/>
<gene>
    <name evidence="5" type="primary">LOC103505157</name>
</gene>
<dbReference type="KEGG" id="dci:103505157"/>
<feature type="region of interest" description="Disordered" evidence="1">
    <location>
        <begin position="335"/>
        <end position="365"/>
    </location>
</feature>
<proteinExistence type="predicted"/>
<evidence type="ECO:0000256" key="3">
    <source>
        <dbReference type="SAM" id="SignalP"/>
    </source>
</evidence>
<sequence length="365" mass="41070">MPLLYVTIFLILYEEIRCDDLLVTVTAVVPDLNSTCAATPDCSKRLGTSWVCTEGVCVCKTEHYRDGNNCTPCSEFQESCEVSQCCLFAKVTACIDNVCKCKHNKDQTEFSACWNSARQSLGTQNILSFAKLILGAILALSLAALFGILRQLCNRPEVIESSAFQRSFPYESFNSIQRYVMQKLKDRPPRYEDIQKECGGSPSPSSSQGGAAGPRSGRGAPSNLPPSEKGARRNDTKHEPEVDRTGYFNLTLLYTLNDTEFERNYFKIINSLQKMGPEALRLINRTDLLESAFVVDSRENAADLKVRWEDCCNHFKLNGTQRYFKEFLMQRVYKPPPAVKPPKKPPTHVRTLMDTEDAVDAKKKK</sequence>
<dbReference type="AlphaFoldDB" id="A0A3Q0IJC0"/>
<keyword evidence="2" id="KW-1133">Transmembrane helix</keyword>
<evidence type="ECO:0000256" key="2">
    <source>
        <dbReference type="SAM" id="Phobius"/>
    </source>
</evidence>
<keyword evidence="2" id="KW-0812">Transmembrane</keyword>
<feature type="compositionally biased region" description="Basic and acidic residues" evidence="1">
    <location>
        <begin position="229"/>
        <end position="242"/>
    </location>
</feature>
<feature type="chain" id="PRO_5018210169" evidence="3">
    <location>
        <begin position="19"/>
        <end position="365"/>
    </location>
</feature>
<evidence type="ECO:0000313" key="4">
    <source>
        <dbReference type="Proteomes" id="UP000079169"/>
    </source>
</evidence>
<protein>
    <submittedName>
        <fullName evidence="5">Uncharacterized protein LOC103505157</fullName>
    </submittedName>
</protein>
<feature type="signal peptide" evidence="3">
    <location>
        <begin position="1"/>
        <end position="18"/>
    </location>
</feature>
<feature type="region of interest" description="Disordered" evidence="1">
    <location>
        <begin position="192"/>
        <end position="242"/>
    </location>
</feature>
<reference evidence="5" key="1">
    <citation type="submission" date="2025-08" db="UniProtKB">
        <authorList>
            <consortium name="RefSeq"/>
        </authorList>
    </citation>
    <scope>IDENTIFICATION</scope>
</reference>
<dbReference type="RefSeq" id="XP_026676314.1">
    <property type="nucleotide sequence ID" value="XM_026820513.1"/>
</dbReference>
<feature type="compositionally biased region" description="Low complexity" evidence="1">
    <location>
        <begin position="199"/>
        <end position="222"/>
    </location>
</feature>
<organism evidence="4 5">
    <name type="scientific">Diaphorina citri</name>
    <name type="common">Asian citrus psyllid</name>
    <dbReference type="NCBI Taxonomy" id="121845"/>
    <lineage>
        <taxon>Eukaryota</taxon>
        <taxon>Metazoa</taxon>
        <taxon>Ecdysozoa</taxon>
        <taxon>Arthropoda</taxon>
        <taxon>Hexapoda</taxon>
        <taxon>Insecta</taxon>
        <taxon>Pterygota</taxon>
        <taxon>Neoptera</taxon>
        <taxon>Paraneoptera</taxon>
        <taxon>Hemiptera</taxon>
        <taxon>Sternorrhyncha</taxon>
        <taxon>Psylloidea</taxon>
        <taxon>Psyllidae</taxon>
        <taxon>Diaphorininae</taxon>
        <taxon>Diaphorina</taxon>
    </lineage>
</organism>
<evidence type="ECO:0000313" key="5">
    <source>
        <dbReference type="RefSeq" id="XP_026676314.1"/>
    </source>
</evidence>
<keyword evidence="4" id="KW-1185">Reference proteome</keyword>
<accession>A0A3Q0IJC0</accession>
<evidence type="ECO:0000256" key="1">
    <source>
        <dbReference type="SAM" id="MobiDB-lite"/>
    </source>
</evidence>
<dbReference type="Proteomes" id="UP000079169">
    <property type="component" value="Unplaced"/>
</dbReference>
<keyword evidence="2" id="KW-0472">Membrane</keyword>